<name>A0ACC0K1R8_CHOFU</name>
<accession>A0ACC0K1R8</accession>
<organism evidence="1 2">
    <name type="scientific">Choristoneura fumiferana</name>
    <name type="common">Spruce budworm moth</name>
    <name type="synonym">Archips fumiferana</name>
    <dbReference type="NCBI Taxonomy" id="7141"/>
    <lineage>
        <taxon>Eukaryota</taxon>
        <taxon>Metazoa</taxon>
        <taxon>Ecdysozoa</taxon>
        <taxon>Arthropoda</taxon>
        <taxon>Hexapoda</taxon>
        <taxon>Insecta</taxon>
        <taxon>Pterygota</taxon>
        <taxon>Neoptera</taxon>
        <taxon>Endopterygota</taxon>
        <taxon>Lepidoptera</taxon>
        <taxon>Glossata</taxon>
        <taxon>Ditrysia</taxon>
        <taxon>Tortricoidea</taxon>
        <taxon>Tortricidae</taxon>
        <taxon>Tortricinae</taxon>
        <taxon>Choristoneura</taxon>
    </lineage>
</organism>
<gene>
    <name evidence="1" type="ORF">MSG28_000676</name>
</gene>
<dbReference type="Proteomes" id="UP001064048">
    <property type="component" value="Chromosome Z"/>
</dbReference>
<reference evidence="1 2" key="1">
    <citation type="journal article" date="2022" name="Genome Biol. Evol.">
        <title>The Spruce Budworm Genome: Reconstructing the Evolutionary History of Antifreeze Proteins.</title>
        <authorList>
            <person name="Beliveau C."/>
            <person name="Gagne P."/>
            <person name="Picq S."/>
            <person name="Vernygora O."/>
            <person name="Keeling C.I."/>
            <person name="Pinkney K."/>
            <person name="Doucet D."/>
            <person name="Wen F."/>
            <person name="Johnston J.S."/>
            <person name="Maaroufi H."/>
            <person name="Boyle B."/>
            <person name="Laroche J."/>
            <person name="Dewar K."/>
            <person name="Juretic N."/>
            <person name="Blackburn G."/>
            <person name="Nisole A."/>
            <person name="Brunet B."/>
            <person name="Brandao M."/>
            <person name="Lumley L."/>
            <person name="Duan J."/>
            <person name="Quan G."/>
            <person name="Lucarotti C.J."/>
            <person name="Roe A.D."/>
            <person name="Sperling F.A.H."/>
            <person name="Levesque R.C."/>
            <person name="Cusson M."/>
        </authorList>
    </citation>
    <scope>NUCLEOTIDE SEQUENCE [LARGE SCALE GENOMIC DNA]</scope>
    <source>
        <strain evidence="1">Glfc:IPQL:Cfum</strain>
    </source>
</reference>
<proteinExistence type="predicted"/>
<evidence type="ECO:0000313" key="1">
    <source>
        <dbReference type="EMBL" id="KAI8430387.1"/>
    </source>
</evidence>
<evidence type="ECO:0000313" key="2">
    <source>
        <dbReference type="Proteomes" id="UP001064048"/>
    </source>
</evidence>
<comment type="caution">
    <text evidence="1">The sequence shown here is derived from an EMBL/GenBank/DDBJ whole genome shotgun (WGS) entry which is preliminary data.</text>
</comment>
<sequence length="1077" mass="120622">MLVSFLEKEGLFLMNSIFKKQLQTKWTWQSPDTMTKNEIDFIITDKKRIFGDLERAIEQNRGSKVFVKSLRRSYLTKLTATDGVVVSSRPEILSEIENFYSQATLTRHFTEDLPEVSLNEIAIALKQLKNGKAPREDGITTELLKSGGKPIMKELQNILILFFLIEELQRRGAGFRSVYSTIDHIHTVRQIIQKTEEYNRPLCLAFVDYEKAFGSIEIWSVMESLQRCQVDWRYIQVLRGLYNAATMAVQVQNRQQGDVIFPKLFTNALEDVFKTLDWKGHGININDDIVIVAETLQDLQHMLNGLADSSQRVGLRMNLDKTKVMFNEHVSPEPIAVQGSVLEVVKEFVYLGLTMQLGKNKFEKEANRRIQLGWAAYGKLRRVFTSPIPQSLKTKVFNQCVLPVMTYGAETWTLTVGLVHKFKVAQRAMLGVSLKDRIRNEVIRQRTKVIDIAHRISTVKPRIGKRSVGRPQTRWSDDLRRAAGKSWMRVAEDRAQWRATGEAYVQRKYTKNNASKQTIRVMQISMQARIFAIAQQLRANRNEMRWRGRGSTSCQRVITHFERDCERACRAVLIALVIKPTPAWGVLILTESHLYRGVRRACAERALRAVLLSATPPVPADVNSTSPPPPRLISRECAGGASILESECDSGGHEGSASSTLPAEVDVQLQRLSVVLTGRRAPPPGTARARTSSARPDMEYEPGAESQPNTVGWDDITPSQKDLVGSVQISKPKRMQTAPAEMVSSHPATKLPDMKQNLPATVPLKEEVNDLKTQLNHEAPPVVTVDREIVPDCDRDQNASVTNRFSFSNGNKADIPKHNVPDETVLLENKRTSVPNEEKPHDPSRMPCLVKRFMLSSNVDNHEETVEMILRLGGEVTDLAEAEAEAGADTGDAVPATHLLCTAPARSQRILSSIAAGCWVLHPAYIARSASAGTFLPEEGFEWGNPVAECLPCVGAGERELAAAAHRWRTRRARGLPGPFAGVVALLHVSAARRLLLARFILAGGGRVTDEQPPYSDESITVCFTDPKRYPMKQRDKEWLVSRRVPACAPILLSAFLTESTRPDLLQHCLPEFRPSD</sequence>
<dbReference type="EMBL" id="CM046131">
    <property type="protein sequence ID" value="KAI8430387.1"/>
    <property type="molecule type" value="Genomic_DNA"/>
</dbReference>
<protein>
    <submittedName>
        <fullName evidence="1">Uncharacterized protein</fullName>
    </submittedName>
</protein>
<keyword evidence="2" id="KW-1185">Reference proteome</keyword>